<accession>L0H2W5</accession>
<dbReference type="InterPro" id="IPR001279">
    <property type="entry name" value="Metallo-B-lactamas"/>
</dbReference>
<evidence type="ECO:0000259" key="1">
    <source>
        <dbReference type="SMART" id="SM00849"/>
    </source>
</evidence>
<name>L0H2W5_9GAMM</name>
<keyword evidence="2" id="KW-0269">Exonuclease</keyword>
<keyword evidence="3" id="KW-1185">Reference proteome</keyword>
<proteinExistence type="predicted"/>
<dbReference type="GO" id="GO:0004527">
    <property type="term" value="F:exonuclease activity"/>
    <property type="evidence" value="ECO:0007669"/>
    <property type="project" value="UniProtKB-KW"/>
</dbReference>
<dbReference type="EMBL" id="CP003051">
    <property type="protein sequence ID" value="AGA91975.1"/>
    <property type="molecule type" value="Genomic_DNA"/>
</dbReference>
<dbReference type="SUPFAM" id="SSF56281">
    <property type="entry name" value="Metallo-hydrolase/oxidoreductase"/>
    <property type="match status" value="1"/>
</dbReference>
<dbReference type="OrthoDB" id="9803916at2"/>
<dbReference type="STRING" id="765912.Thimo_3298"/>
<dbReference type="InterPro" id="IPR036866">
    <property type="entry name" value="RibonucZ/Hydroxyglut_hydro"/>
</dbReference>
<dbReference type="Gene3D" id="3.60.15.10">
    <property type="entry name" value="Ribonuclease Z/Hydroxyacylglutathione hydrolase-like"/>
    <property type="match status" value="1"/>
</dbReference>
<dbReference type="Proteomes" id="UP000010816">
    <property type="component" value="Chromosome"/>
</dbReference>
<dbReference type="AlphaFoldDB" id="L0H2W5"/>
<dbReference type="HOGENOM" id="CLU_096503_0_0_6"/>
<organism evidence="2 3">
    <name type="scientific">Thioflavicoccus mobilis 8321</name>
    <dbReference type="NCBI Taxonomy" id="765912"/>
    <lineage>
        <taxon>Bacteria</taxon>
        <taxon>Pseudomonadati</taxon>
        <taxon>Pseudomonadota</taxon>
        <taxon>Gammaproteobacteria</taxon>
        <taxon>Chromatiales</taxon>
        <taxon>Chromatiaceae</taxon>
        <taxon>Thioflavicoccus</taxon>
    </lineage>
</organism>
<gene>
    <name evidence="2" type="ORF">Thimo_3298</name>
</gene>
<dbReference type="eggNOG" id="COG1234">
    <property type="taxonomic scope" value="Bacteria"/>
</dbReference>
<evidence type="ECO:0000313" key="2">
    <source>
        <dbReference type="EMBL" id="AGA91975.1"/>
    </source>
</evidence>
<keyword evidence="2" id="KW-0378">Hydrolase</keyword>
<dbReference type="RefSeq" id="WP_015282103.1">
    <property type="nucleotide sequence ID" value="NC_019940.1"/>
</dbReference>
<sequence>MSIFSLRFLGVGNAQAPRLGTSAAVLEVDGRPSLLIDCGPSTIDAHLGTYGTLPEAVFATHAHLDHIGGLEGLFYRLATAPTAHRAVARLYCPVPLVAILQQRLADYPSILAEGGRNFWDAFQLIPVSGQFWHEMLMFSVFPVRHHEFLTAFGLALPGRFLFTGDTRPIPEVLSRYACHGERIFHDCASLRSPSHTGVDDLVLEYQPEQRRRMVLYHYESAEAGRRLQEHGYRIARCGEVFDLALPGDAGVADRVRTGDTVVALEAAS</sequence>
<feature type="domain" description="Metallo-beta-lactamase" evidence="1">
    <location>
        <begin position="20"/>
        <end position="217"/>
    </location>
</feature>
<keyword evidence="2" id="KW-0540">Nuclease</keyword>
<dbReference type="KEGG" id="tmb:Thimo_3298"/>
<dbReference type="PATRIC" id="fig|765912.4.peg.3235"/>
<dbReference type="SMART" id="SM00849">
    <property type="entry name" value="Lactamase_B"/>
    <property type="match status" value="1"/>
</dbReference>
<reference evidence="2 3" key="1">
    <citation type="submission" date="2011-09" db="EMBL/GenBank/DDBJ databases">
        <title>Complete sequence of chromosome of Thioflavicoccus mobilis 8321.</title>
        <authorList>
            <consortium name="US DOE Joint Genome Institute"/>
            <person name="Lucas S."/>
            <person name="Han J."/>
            <person name="Lapidus A."/>
            <person name="Cheng J.-F."/>
            <person name="Goodwin L."/>
            <person name="Pitluck S."/>
            <person name="Peters L."/>
            <person name="Ovchinnikova G."/>
            <person name="Lu M."/>
            <person name="Detter J.C."/>
            <person name="Han C."/>
            <person name="Tapia R."/>
            <person name="Land M."/>
            <person name="Hauser L."/>
            <person name="Kyrpides N."/>
            <person name="Ivanova N."/>
            <person name="Pagani I."/>
            <person name="Vogl K."/>
            <person name="Liu Z."/>
            <person name="Imhoff J."/>
            <person name="Thiel V."/>
            <person name="Frigaard N.-U."/>
            <person name="Bryant D."/>
            <person name="Woyke T."/>
        </authorList>
    </citation>
    <scope>NUCLEOTIDE SEQUENCE [LARGE SCALE GENOMIC DNA]</scope>
    <source>
        <strain evidence="2 3">8321</strain>
    </source>
</reference>
<evidence type="ECO:0000313" key="3">
    <source>
        <dbReference type="Proteomes" id="UP000010816"/>
    </source>
</evidence>
<protein>
    <submittedName>
        <fullName evidence="2">Putative exonuclease of the beta-lactamase fold involved in RNA processing</fullName>
    </submittedName>
</protein>
<dbReference type="Pfam" id="PF23023">
    <property type="entry name" value="Anti-Pycsar_Apyc1"/>
    <property type="match status" value="1"/>
</dbReference>